<evidence type="ECO:0000313" key="2">
    <source>
        <dbReference type="Proteomes" id="UP000001485"/>
    </source>
</evidence>
<evidence type="ECO:0000313" key="1">
    <source>
        <dbReference type="EMBL" id="ACR68635.1"/>
    </source>
</evidence>
<reference evidence="2" key="1">
    <citation type="submission" date="2009-03" db="EMBL/GenBank/DDBJ databases">
        <title>Complete genome sequence of Edwardsiella ictaluri 93-146.</title>
        <authorList>
            <person name="Williams M.L."/>
            <person name="Gillaspy A.F."/>
            <person name="Dyer D.W."/>
            <person name="Thune R.L."/>
            <person name="Waldbieser G.C."/>
            <person name="Schuster S.C."/>
            <person name="Gipson J."/>
            <person name="Zaitshik J."/>
            <person name="Landry C."/>
            <person name="Lawrence M.L."/>
        </authorList>
    </citation>
    <scope>NUCLEOTIDE SEQUENCE [LARGE SCALE GENOMIC DNA]</scope>
    <source>
        <strain evidence="2">93-146</strain>
    </source>
</reference>
<gene>
    <name evidence="1" type="ordered locus">NT01EI_1449</name>
</gene>
<dbReference type="HOGENOM" id="CLU_3167429_0_0_6"/>
<name>C5BDT6_EDWI9</name>
<reference evidence="1 2" key="2">
    <citation type="journal article" date="2012" name="J. Bacteriol.">
        <title>Genome Sequence of Edwardsiella ictaluri 93-146, a Strain Associated with a Natural Channel Catfish Outbreak of Enteric Septicemia of Catfish.</title>
        <authorList>
            <person name="Williams M.L."/>
            <person name="Gillaspy A.F."/>
            <person name="Dyer D.W."/>
            <person name="Thune R.L."/>
            <person name="Waldbieser G.C."/>
            <person name="Schuster S.C."/>
            <person name="Gipson J."/>
            <person name="Zaitshik J."/>
            <person name="Landry C."/>
            <person name="Banes M.M."/>
            <person name="Lawrence M.L."/>
        </authorList>
    </citation>
    <scope>NUCLEOTIDE SEQUENCE [LARGE SCALE GENOMIC DNA]</scope>
    <source>
        <strain evidence="1 2">93-146</strain>
    </source>
</reference>
<organism evidence="1 2">
    <name type="scientific">Edwardsiella ictaluri (strain 93-146)</name>
    <dbReference type="NCBI Taxonomy" id="634503"/>
    <lineage>
        <taxon>Bacteria</taxon>
        <taxon>Pseudomonadati</taxon>
        <taxon>Pseudomonadota</taxon>
        <taxon>Gammaproteobacteria</taxon>
        <taxon>Enterobacterales</taxon>
        <taxon>Hafniaceae</taxon>
        <taxon>Edwardsiella</taxon>
    </lineage>
</organism>
<dbReference type="EMBL" id="CP001600">
    <property type="protein sequence ID" value="ACR68635.1"/>
    <property type="molecule type" value="Genomic_DNA"/>
</dbReference>
<dbReference type="Proteomes" id="UP000001485">
    <property type="component" value="Chromosome"/>
</dbReference>
<sequence length="47" mass="5281">MDLGGETFIRNKAKVEINSRKKQHRSFSTGSALILTPSYGRCRRAAK</sequence>
<dbReference type="KEGG" id="eic:NT01EI_1449"/>
<protein>
    <submittedName>
        <fullName evidence="1">Uncharacterized protein</fullName>
    </submittedName>
</protein>
<dbReference type="AlphaFoldDB" id="C5BDT6"/>
<accession>C5BDT6</accession>
<proteinExistence type="predicted"/>